<evidence type="ECO:0000259" key="2">
    <source>
        <dbReference type="Pfam" id="PF03749"/>
    </source>
</evidence>
<dbReference type="EMBL" id="AQPF01000008">
    <property type="protein sequence ID" value="KAF0806457.1"/>
    <property type="molecule type" value="Genomic_DNA"/>
</dbReference>
<keyword evidence="5" id="KW-1185">Reference proteome</keyword>
<feature type="domain" description="Sugar fermentation stimulation protein C-terminal" evidence="2">
    <location>
        <begin position="86"/>
        <end position="227"/>
    </location>
</feature>
<dbReference type="PANTHER" id="PTHR30545">
    <property type="entry name" value="SUGAR FERMENTATION STIMULATION PROTEIN A"/>
    <property type="match status" value="1"/>
</dbReference>
<organism evidence="4 5">
    <name type="scientific">Alcanivorax xiamenensis</name>
    <dbReference type="NCBI Taxonomy" id="1177156"/>
    <lineage>
        <taxon>Bacteria</taxon>
        <taxon>Pseudomonadati</taxon>
        <taxon>Pseudomonadota</taxon>
        <taxon>Gammaproteobacteria</taxon>
        <taxon>Oceanospirillales</taxon>
        <taxon>Alcanivoracaceae</taxon>
        <taxon>Alcanivorax</taxon>
    </lineage>
</organism>
<feature type="domain" description="SfsA N-terminal OB" evidence="3">
    <location>
        <begin position="13"/>
        <end position="82"/>
    </location>
</feature>
<dbReference type="InterPro" id="IPR041465">
    <property type="entry name" value="SfsA_N"/>
</dbReference>
<evidence type="ECO:0000256" key="1">
    <source>
        <dbReference type="HAMAP-Rule" id="MF_00095"/>
    </source>
</evidence>
<dbReference type="Gene3D" id="2.40.50.580">
    <property type="match status" value="1"/>
</dbReference>
<evidence type="ECO:0000313" key="4">
    <source>
        <dbReference type="EMBL" id="KAF0806457.1"/>
    </source>
</evidence>
<comment type="caution">
    <text evidence="4">The sequence shown here is derived from an EMBL/GenBank/DDBJ whole genome shotgun (WGS) entry which is preliminary data.</text>
</comment>
<dbReference type="Pfam" id="PF03749">
    <property type="entry name" value="SfsA"/>
    <property type="match status" value="1"/>
</dbReference>
<dbReference type="NCBIfam" id="TIGR00230">
    <property type="entry name" value="sfsA"/>
    <property type="match status" value="1"/>
</dbReference>
<proteinExistence type="inferred from homology"/>
<evidence type="ECO:0000313" key="5">
    <source>
        <dbReference type="Proteomes" id="UP000771797"/>
    </source>
</evidence>
<dbReference type="PANTHER" id="PTHR30545:SF2">
    <property type="entry name" value="SUGAR FERMENTATION STIMULATION PROTEIN A"/>
    <property type="match status" value="1"/>
</dbReference>
<dbReference type="Gene3D" id="3.40.1350.60">
    <property type="match status" value="1"/>
</dbReference>
<evidence type="ECO:0000259" key="3">
    <source>
        <dbReference type="Pfam" id="PF17746"/>
    </source>
</evidence>
<dbReference type="RefSeq" id="WP_159660354.1">
    <property type="nucleotide sequence ID" value="NZ_AQPF01000008.1"/>
</dbReference>
<sequence length="240" mass="26219">MKFDPPMQAVTLLRRYKRFLADVRQADGSEITVHCPNTGSMKHCVLPGWEQAALISDSGNDKRKYRHTLEAVQVAHGHWAGVNTGRPNALVAEAIAQGRVRELEPGAGVLREITFGDSRFDLALGERAAPHTFIEVKNVTLGPGPDDPDDGVIAFPDSITERGQKHLRTLMSVAASGKRAVLFFCVQHSGAVAVRPADEIDARYGELLREAMENGVEVLAWKTAMTAAETRMDTALPLRL</sequence>
<dbReference type="CDD" id="cd22359">
    <property type="entry name" value="SfsA-like_bacterial"/>
    <property type="match status" value="1"/>
</dbReference>
<dbReference type="Pfam" id="PF17746">
    <property type="entry name" value="SfsA_N"/>
    <property type="match status" value="1"/>
</dbReference>
<dbReference type="InterPro" id="IPR040452">
    <property type="entry name" value="SfsA_C"/>
</dbReference>
<gene>
    <name evidence="1" type="primary">sfsA</name>
    <name evidence="4" type="ORF">A6D6_01455</name>
</gene>
<comment type="similarity">
    <text evidence="1">Belongs to the SfsA family.</text>
</comment>
<dbReference type="Proteomes" id="UP000771797">
    <property type="component" value="Unassembled WGS sequence"/>
</dbReference>
<protein>
    <recommendedName>
        <fullName evidence="1">Sugar fermentation stimulation protein homolog</fullName>
    </recommendedName>
</protein>
<reference evidence="4 5" key="1">
    <citation type="submission" date="2012-09" db="EMBL/GenBank/DDBJ databases">
        <title>Genome Sequence of alkane-degrading Bacterium Alcanivorax sp. 6-D-6.</title>
        <authorList>
            <person name="Lai Q."/>
            <person name="Shao Z."/>
        </authorList>
    </citation>
    <scope>NUCLEOTIDE SEQUENCE [LARGE SCALE GENOMIC DNA]</scope>
    <source>
        <strain evidence="4 5">6-D-6</strain>
    </source>
</reference>
<dbReference type="HAMAP" id="MF_00095">
    <property type="entry name" value="SfsA"/>
    <property type="match status" value="1"/>
</dbReference>
<accession>A0ABQ6Y9K0</accession>
<name>A0ABQ6Y9K0_9GAMM</name>
<dbReference type="InterPro" id="IPR005224">
    <property type="entry name" value="SfsA"/>
</dbReference>